<dbReference type="AlphaFoldDB" id="A0A923PJ16"/>
<dbReference type="RefSeq" id="WP_187467036.1">
    <property type="nucleotide sequence ID" value="NZ_JACSIT010000115.1"/>
</dbReference>
<keyword evidence="6" id="KW-0731">Sigma factor</keyword>
<keyword evidence="3" id="KW-0808">Transferase</keyword>
<keyword evidence="4" id="KW-0548">Nucleotidyltransferase</keyword>
<accession>A0A923PJ16</accession>
<keyword evidence="13" id="KW-1185">Reference proteome</keyword>
<organism evidence="12 13">
    <name type="scientific">Neolewinella lacunae</name>
    <dbReference type="NCBI Taxonomy" id="1517758"/>
    <lineage>
        <taxon>Bacteria</taxon>
        <taxon>Pseudomonadati</taxon>
        <taxon>Bacteroidota</taxon>
        <taxon>Saprospiria</taxon>
        <taxon>Saprospirales</taxon>
        <taxon>Lewinellaceae</taxon>
        <taxon>Neolewinella</taxon>
    </lineage>
</organism>
<feature type="compositionally biased region" description="Acidic residues" evidence="9">
    <location>
        <begin position="74"/>
        <end position="87"/>
    </location>
</feature>
<feature type="compositionally biased region" description="Basic and acidic residues" evidence="9">
    <location>
        <begin position="60"/>
        <end position="73"/>
    </location>
</feature>
<dbReference type="Gene3D" id="1.10.10.60">
    <property type="entry name" value="Homeodomain-like"/>
    <property type="match status" value="1"/>
</dbReference>
<keyword evidence="2" id="KW-0240">DNA-directed RNA polymerase</keyword>
<dbReference type="InterPro" id="IPR038709">
    <property type="entry name" value="RpoN_core-bd_sf"/>
</dbReference>
<evidence type="ECO:0000256" key="4">
    <source>
        <dbReference type="ARBA" id="ARBA00022695"/>
    </source>
</evidence>
<protein>
    <submittedName>
        <fullName evidence="12">RNA polymerase factor sigma-54</fullName>
    </submittedName>
</protein>
<dbReference type="Proteomes" id="UP000650081">
    <property type="component" value="Unassembled WGS sequence"/>
</dbReference>
<name>A0A923PJ16_9BACT</name>
<dbReference type="InterPro" id="IPR007046">
    <property type="entry name" value="RNA_pol_sigma_54_core-bd"/>
</dbReference>
<dbReference type="PANTHER" id="PTHR32248:SF4">
    <property type="entry name" value="RNA POLYMERASE SIGMA-54 FACTOR"/>
    <property type="match status" value="1"/>
</dbReference>
<evidence type="ECO:0000256" key="6">
    <source>
        <dbReference type="ARBA" id="ARBA00023082"/>
    </source>
</evidence>
<evidence type="ECO:0000256" key="5">
    <source>
        <dbReference type="ARBA" id="ARBA00023015"/>
    </source>
</evidence>
<evidence type="ECO:0000259" key="10">
    <source>
        <dbReference type="Pfam" id="PF04552"/>
    </source>
</evidence>
<dbReference type="PROSITE" id="PS00718">
    <property type="entry name" value="SIGMA54_2"/>
    <property type="match status" value="1"/>
</dbReference>
<keyword evidence="5" id="KW-0805">Transcription regulation</keyword>
<sequence length="498" mass="56672">MLGQSLKLKLSQTASPRQIQLMQLMQLPVMELEQRIKEELESNPTLEEARPLESDVAEPQEERAHDGEERNAEYDDDYFQQYLEDDPGSYQTGSRLDEDYAAPGSYTADETTFFEHLEEQLSSLDFRGPLEQLIARQIIGNLDDDGYLQRSPSAIADDLLINHHLDVTPQQVRKVLATVQTLEPPGIAARDLRECLLLQLNNKVDNGAELEDMRFADLILAQTIIRDHFELFSKKHYDRLREKLEVDEDELRDALGEILRLNPKPASGLSGVAGGRVARTIVPDFLVTTEDGQLKLQLTARNAPDLRVNDHYQQLLADYRRKQKAAGKLSIAQKQAAGFIRQNIESATWFIEAIQQRQQTLFSVMHAILRYQEAYFRSGDPKDLRPMILKDIGEMTELDISTVSRVANSKFVQTDFGTHSLRDFFSEGMTNQSGEEVSTTQIKNVLRDIIAQENKRKPYADDKLQAALAEAGYDIARRTVAKYREQLGLPVARLRKEL</sequence>
<comment type="caution">
    <text evidence="12">The sequence shown here is derived from an EMBL/GenBank/DDBJ whole genome shotgun (WGS) entry which is preliminary data.</text>
</comment>
<gene>
    <name evidence="12" type="primary">rpoN</name>
    <name evidence="12" type="ORF">H9S92_12455</name>
</gene>
<feature type="region of interest" description="Disordered" evidence="9">
    <location>
        <begin position="41"/>
        <end position="103"/>
    </location>
</feature>
<dbReference type="EMBL" id="JACSIT010000115">
    <property type="protein sequence ID" value="MBC6994982.1"/>
    <property type="molecule type" value="Genomic_DNA"/>
</dbReference>
<evidence type="ECO:0000256" key="3">
    <source>
        <dbReference type="ARBA" id="ARBA00022679"/>
    </source>
</evidence>
<dbReference type="PROSITE" id="PS50044">
    <property type="entry name" value="SIGMA54_3"/>
    <property type="match status" value="1"/>
</dbReference>
<dbReference type="GO" id="GO:0000428">
    <property type="term" value="C:DNA-directed RNA polymerase complex"/>
    <property type="evidence" value="ECO:0007669"/>
    <property type="project" value="UniProtKB-KW"/>
</dbReference>
<dbReference type="GO" id="GO:0016987">
    <property type="term" value="F:sigma factor activity"/>
    <property type="evidence" value="ECO:0007669"/>
    <property type="project" value="UniProtKB-KW"/>
</dbReference>
<dbReference type="NCBIfam" id="TIGR02395">
    <property type="entry name" value="rpoN_sigma"/>
    <property type="match status" value="1"/>
</dbReference>
<dbReference type="InterPro" id="IPR000394">
    <property type="entry name" value="RNA_pol_sigma_54"/>
</dbReference>
<evidence type="ECO:0000313" key="13">
    <source>
        <dbReference type="Proteomes" id="UP000650081"/>
    </source>
</evidence>
<dbReference type="GO" id="GO:0006352">
    <property type="term" value="P:DNA-templated transcription initiation"/>
    <property type="evidence" value="ECO:0007669"/>
    <property type="project" value="InterPro"/>
</dbReference>
<keyword evidence="7" id="KW-0238">DNA-binding</keyword>
<feature type="domain" description="RNA polymerase sigma factor 54 core-binding" evidence="11">
    <location>
        <begin position="106"/>
        <end position="312"/>
    </location>
</feature>
<dbReference type="Gene3D" id="1.10.10.1330">
    <property type="entry name" value="RNA polymerase sigma-54 factor, core-binding domain"/>
    <property type="match status" value="1"/>
</dbReference>
<evidence type="ECO:0000256" key="1">
    <source>
        <dbReference type="ARBA" id="ARBA00008798"/>
    </source>
</evidence>
<dbReference type="Pfam" id="PF04552">
    <property type="entry name" value="Sigma54_DBD"/>
    <property type="match status" value="1"/>
</dbReference>
<evidence type="ECO:0000256" key="9">
    <source>
        <dbReference type="SAM" id="MobiDB-lite"/>
    </source>
</evidence>
<evidence type="ECO:0000256" key="7">
    <source>
        <dbReference type="ARBA" id="ARBA00023125"/>
    </source>
</evidence>
<feature type="domain" description="RNA polymerase sigma factor 54 DNA-binding" evidence="10">
    <location>
        <begin position="339"/>
        <end position="496"/>
    </location>
</feature>
<evidence type="ECO:0000259" key="11">
    <source>
        <dbReference type="Pfam" id="PF04963"/>
    </source>
</evidence>
<dbReference type="Pfam" id="PF00309">
    <property type="entry name" value="Sigma54_AID"/>
    <property type="match status" value="1"/>
</dbReference>
<dbReference type="PRINTS" id="PR00045">
    <property type="entry name" value="SIGMA54FCT"/>
</dbReference>
<evidence type="ECO:0000256" key="2">
    <source>
        <dbReference type="ARBA" id="ARBA00022478"/>
    </source>
</evidence>
<evidence type="ECO:0000256" key="8">
    <source>
        <dbReference type="ARBA" id="ARBA00023163"/>
    </source>
</evidence>
<dbReference type="PANTHER" id="PTHR32248">
    <property type="entry name" value="RNA POLYMERASE SIGMA-54 FACTOR"/>
    <property type="match status" value="1"/>
</dbReference>
<dbReference type="PIRSF" id="PIRSF000774">
    <property type="entry name" value="RpoN"/>
    <property type="match status" value="1"/>
</dbReference>
<dbReference type="GO" id="GO:0003677">
    <property type="term" value="F:DNA binding"/>
    <property type="evidence" value="ECO:0007669"/>
    <property type="project" value="UniProtKB-KW"/>
</dbReference>
<dbReference type="GO" id="GO:0016779">
    <property type="term" value="F:nucleotidyltransferase activity"/>
    <property type="evidence" value="ECO:0007669"/>
    <property type="project" value="UniProtKB-KW"/>
</dbReference>
<dbReference type="GO" id="GO:0001216">
    <property type="term" value="F:DNA-binding transcription activator activity"/>
    <property type="evidence" value="ECO:0007669"/>
    <property type="project" value="InterPro"/>
</dbReference>
<keyword evidence="8" id="KW-0804">Transcription</keyword>
<evidence type="ECO:0000313" key="12">
    <source>
        <dbReference type="EMBL" id="MBC6994982.1"/>
    </source>
</evidence>
<proteinExistence type="inferred from homology"/>
<dbReference type="Pfam" id="PF04963">
    <property type="entry name" value="Sigma54_CBD"/>
    <property type="match status" value="1"/>
</dbReference>
<dbReference type="InterPro" id="IPR007634">
    <property type="entry name" value="RNA_pol_sigma_54_DNA-bd"/>
</dbReference>
<reference evidence="12" key="1">
    <citation type="submission" date="2020-08" db="EMBL/GenBank/DDBJ databases">
        <title>Lewinella bacteria from marine environments.</title>
        <authorList>
            <person name="Zhong Y."/>
        </authorList>
    </citation>
    <scope>NUCLEOTIDE SEQUENCE</scope>
    <source>
        <strain evidence="12">KCTC 42187</strain>
    </source>
</reference>
<comment type="similarity">
    <text evidence="1">Belongs to the sigma-54 factor family.</text>
</comment>